<dbReference type="Pfam" id="PF07859">
    <property type="entry name" value="Abhydrolase_3"/>
    <property type="match status" value="1"/>
</dbReference>
<keyword evidence="4" id="KW-1185">Reference proteome</keyword>
<dbReference type="InterPro" id="IPR029058">
    <property type="entry name" value="AB_hydrolase_fold"/>
</dbReference>
<dbReference type="RefSeq" id="WP_009519806.1">
    <property type="nucleotide sequence ID" value="NZ_CCAE010000007.1"/>
</dbReference>
<name>A0A1L1PGC4_HYDIT</name>
<gene>
    <name evidence="3" type="ORF">BN948_01462</name>
</gene>
<dbReference type="PANTHER" id="PTHR48081">
    <property type="entry name" value="AB HYDROLASE SUPERFAMILY PROTEIN C4A8.06C"/>
    <property type="match status" value="1"/>
</dbReference>
<dbReference type="InterPro" id="IPR050300">
    <property type="entry name" value="GDXG_lipolytic_enzyme"/>
</dbReference>
<evidence type="ECO:0000259" key="2">
    <source>
        <dbReference type="Pfam" id="PF07859"/>
    </source>
</evidence>
<protein>
    <submittedName>
        <fullName evidence="3">Acetyl esterase</fullName>
    </submittedName>
</protein>
<evidence type="ECO:0000313" key="3">
    <source>
        <dbReference type="EMBL" id="CDN87043.1"/>
    </source>
</evidence>
<organism evidence="3 4">
    <name type="scientific">Hydrogenophaga intermedia</name>
    <dbReference type="NCBI Taxonomy" id="65786"/>
    <lineage>
        <taxon>Bacteria</taxon>
        <taxon>Pseudomonadati</taxon>
        <taxon>Pseudomonadota</taxon>
        <taxon>Betaproteobacteria</taxon>
        <taxon>Burkholderiales</taxon>
        <taxon>Comamonadaceae</taxon>
        <taxon>Hydrogenophaga</taxon>
    </lineage>
</organism>
<dbReference type="AlphaFoldDB" id="A0A1L1PGC4"/>
<reference evidence="4" key="1">
    <citation type="submission" date="2014-11" db="EMBL/GenBank/DDBJ databases">
        <title>Draft genome sequence of Hydrogenophaga intermedia S1.</title>
        <authorList>
            <person name="Gan H.M."/>
            <person name="Chew T.H."/>
            <person name="Stolz A."/>
        </authorList>
    </citation>
    <scope>NUCLEOTIDE SEQUENCE [LARGE SCALE GENOMIC DNA]</scope>
    <source>
        <strain evidence="4">S1</strain>
    </source>
</reference>
<dbReference type="InterPro" id="IPR013094">
    <property type="entry name" value="AB_hydrolase_3"/>
</dbReference>
<keyword evidence="1" id="KW-0378">Hydrolase</keyword>
<evidence type="ECO:0000313" key="4">
    <source>
        <dbReference type="Proteomes" id="UP000028878"/>
    </source>
</evidence>
<dbReference type="GO" id="GO:0016787">
    <property type="term" value="F:hydrolase activity"/>
    <property type="evidence" value="ECO:0007669"/>
    <property type="project" value="UniProtKB-KW"/>
</dbReference>
<dbReference type="SUPFAM" id="SSF53474">
    <property type="entry name" value="alpha/beta-Hydrolases"/>
    <property type="match status" value="1"/>
</dbReference>
<dbReference type="EMBL" id="CCAE010000007">
    <property type="protein sequence ID" value="CDN87043.1"/>
    <property type="molecule type" value="Genomic_DNA"/>
</dbReference>
<dbReference type="PANTHER" id="PTHR48081:SF8">
    <property type="entry name" value="ALPHA_BETA HYDROLASE FOLD-3 DOMAIN-CONTAINING PROTEIN-RELATED"/>
    <property type="match status" value="1"/>
</dbReference>
<proteinExistence type="predicted"/>
<evidence type="ECO:0000256" key="1">
    <source>
        <dbReference type="ARBA" id="ARBA00022801"/>
    </source>
</evidence>
<dbReference type="Gene3D" id="3.40.50.1820">
    <property type="entry name" value="alpha/beta hydrolase"/>
    <property type="match status" value="1"/>
</dbReference>
<accession>A0A1L1PGC4</accession>
<feature type="domain" description="Alpha/beta hydrolase fold-3" evidence="2">
    <location>
        <begin position="93"/>
        <end position="298"/>
    </location>
</feature>
<dbReference type="Proteomes" id="UP000028878">
    <property type="component" value="Unassembled WGS sequence"/>
</dbReference>
<sequence>MSRPTEAALPAGVDPQLVAALKRNEEIVAALGPVGASAAAARAQFMASRAWWNEGGPALAIDRDDAIALSAQRSLRVAVYAAQATDALRPAYVFLHGGGFRLGEPRSSDRQLRELAQAWDGIVISLDYAHLPEAVFPAAVEETAAALSWLHAHGARWGIDPARIAFGGSSAGANVAMGAAVQLGLERGGFLRAGAFVVGVFDDDLDTPSMQAHGGGAMLPSRQSAAAMFGAYAGEPGQRSDPRLSTRLTDLSAMPPLFLAAAEVDVYRDSSVLLAQRVREAGRSAELKVYPGMTHLFWGYSRLVETARACTRDLAAFLTRQLPLRG</sequence>